<dbReference type="InterPro" id="IPR036047">
    <property type="entry name" value="F-box-like_dom_sf"/>
</dbReference>
<feature type="domain" description="F-box" evidence="1">
    <location>
        <begin position="49"/>
        <end position="98"/>
    </location>
</feature>
<keyword evidence="3" id="KW-1185">Reference proteome</keyword>
<dbReference type="Proteomes" id="UP001153636">
    <property type="component" value="Chromosome 10"/>
</dbReference>
<dbReference type="InterPro" id="IPR001810">
    <property type="entry name" value="F-box_dom"/>
</dbReference>
<dbReference type="OrthoDB" id="6077919at2759"/>
<dbReference type="SUPFAM" id="SSF81383">
    <property type="entry name" value="F-box domain"/>
    <property type="match status" value="1"/>
</dbReference>
<dbReference type="PROSITE" id="PS50181">
    <property type="entry name" value="FBOX"/>
    <property type="match status" value="1"/>
</dbReference>
<sequence length="471" mass="55608">MDNSEEINDESEKEMNLNTGYYMRSKRRKLDKNVEECTSFFRNTEKKRKNPIIYMPVEILQAIFRFVPHHELSQSVRLVNHRFKIVAEDVLNCSFRHLEKKINNLILSAEISLAFTQDDMEIKCIAKLLNMLEILKLQYSIVVSTIWRYVYNDFYKTNKTCMYAGQLIDAYFNFIDKFIHCPNILYAPAVIRDYALPLEVAKIIQLTKSFCVHFDKISEEPRTDCLICSGCKIIDIVDCAKYSQKFVVSEVACKNYFVAEYSYVFRNSWFVALPVKMTKEMEWSQKQRMMHMRLRRIVLAHNDMFLQQYQYDREVMLRPDPIIGRIKKPGNNVYTGYGDIGDTFFYYGVMNDGAYAQKFNQDEDNEEEEELDEMLALEDIGEDIAPRNNSSENVLYRIPYLGFKMNVEVKCPLSYAPLNFLKNMNDIDLQKLRNKHRTQGPTHIKVMFECEGASYPRLPTRFEYDFNPKKL</sequence>
<dbReference type="AlphaFoldDB" id="A0A9P0CFC9"/>
<evidence type="ECO:0000259" key="1">
    <source>
        <dbReference type="PROSITE" id="PS50181"/>
    </source>
</evidence>
<protein>
    <recommendedName>
        <fullName evidence="1">F-box domain-containing protein</fullName>
    </recommendedName>
</protein>
<name>A0A9P0CFC9_9CUCU</name>
<evidence type="ECO:0000313" key="3">
    <source>
        <dbReference type="Proteomes" id="UP001153636"/>
    </source>
</evidence>
<reference evidence="2" key="1">
    <citation type="submission" date="2022-01" db="EMBL/GenBank/DDBJ databases">
        <authorList>
            <person name="King R."/>
        </authorList>
    </citation>
    <scope>NUCLEOTIDE SEQUENCE</scope>
</reference>
<organism evidence="2 3">
    <name type="scientific">Psylliodes chrysocephalus</name>
    <dbReference type="NCBI Taxonomy" id="3402493"/>
    <lineage>
        <taxon>Eukaryota</taxon>
        <taxon>Metazoa</taxon>
        <taxon>Ecdysozoa</taxon>
        <taxon>Arthropoda</taxon>
        <taxon>Hexapoda</taxon>
        <taxon>Insecta</taxon>
        <taxon>Pterygota</taxon>
        <taxon>Neoptera</taxon>
        <taxon>Endopterygota</taxon>
        <taxon>Coleoptera</taxon>
        <taxon>Polyphaga</taxon>
        <taxon>Cucujiformia</taxon>
        <taxon>Chrysomeloidea</taxon>
        <taxon>Chrysomelidae</taxon>
        <taxon>Galerucinae</taxon>
        <taxon>Alticini</taxon>
        <taxon>Psylliodes</taxon>
    </lineage>
</organism>
<accession>A0A9P0CFC9</accession>
<evidence type="ECO:0000313" key="2">
    <source>
        <dbReference type="EMBL" id="CAH1100261.1"/>
    </source>
</evidence>
<proteinExistence type="predicted"/>
<gene>
    <name evidence="2" type="ORF">PSYICH_LOCUS1932</name>
</gene>
<dbReference type="EMBL" id="OV651822">
    <property type="protein sequence ID" value="CAH1100261.1"/>
    <property type="molecule type" value="Genomic_DNA"/>
</dbReference>